<dbReference type="InterPro" id="IPR051958">
    <property type="entry name" value="Alba-like_NAB"/>
</dbReference>
<accession>A0AAV3QKK5</accession>
<dbReference type="SUPFAM" id="SSF82704">
    <property type="entry name" value="AlbA-like"/>
    <property type="match status" value="1"/>
</dbReference>
<feature type="compositionally biased region" description="Polar residues" evidence="4">
    <location>
        <begin position="108"/>
        <end position="120"/>
    </location>
</feature>
<dbReference type="EMBL" id="BAABME010021544">
    <property type="protein sequence ID" value="GAA0163562.1"/>
    <property type="molecule type" value="Genomic_DNA"/>
</dbReference>
<proteinExistence type="inferred from homology"/>
<dbReference type="InterPro" id="IPR002775">
    <property type="entry name" value="DNA/RNA-bd_Alba-like"/>
</dbReference>
<evidence type="ECO:0000256" key="4">
    <source>
        <dbReference type="SAM" id="MobiDB-lite"/>
    </source>
</evidence>
<keyword evidence="3" id="KW-0539">Nucleus</keyword>
<keyword evidence="7" id="KW-1185">Reference proteome</keyword>
<sequence>MILGYFLRFCMLLETMELHGRDIVLKAMGQAISKAVTIAEIIKCRVPRLHQDTSISSISITDVWEPIEEGLLPVEQTHHVSMISITLSAKELNRSSHGYQAPAHDQQIRPQNRYQSQQFPPRQPRGFYNDGGYEVSYGRGWGRGH</sequence>
<comment type="subcellular location">
    <subcellularLocation>
        <location evidence="1">Nucleus</location>
    </subcellularLocation>
</comment>
<dbReference type="InterPro" id="IPR036882">
    <property type="entry name" value="Alba-like_dom_sf"/>
</dbReference>
<evidence type="ECO:0000256" key="3">
    <source>
        <dbReference type="ARBA" id="ARBA00023242"/>
    </source>
</evidence>
<organism evidence="6 7">
    <name type="scientific">Lithospermum erythrorhizon</name>
    <name type="common">Purple gromwell</name>
    <name type="synonym">Lithospermum officinale var. erythrorhizon</name>
    <dbReference type="NCBI Taxonomy" id="34254"/>
    <lineage>
        <taxon>Eukaryota</taxon>
        <taxon>Viridiplantae</taxon>
        <taxon>Streptophyta</taxon>
        <taxon>Embryophyta</taxon>
        <taxon>Tracheophyta</taxon>
        <taxon>Spermatophyta</taxon>
        <taxon>Magnoliopsida</taxon>
        <taxon>eudicotyledons</taxon>
        <taxon>Gunneridae</taxon>
        <taxon>Pentapetalae</taxon>
        <taxon>asterids</taxon>
        <taxon>lamiids</taxon>
        <taxon>Boraginales</taxon>
        <taxon>Boraginaceae</taxon>
        <taxon>Boraginoideae</taxon>
        <taxon>Lithospermeae</taxon>
        <taxon>Lithospermum</taxon>
    </lineage>
</organism>
<dbReference type="PANTHER" id="PTHR13516">
    <property type="entry name" value="RIBONUCLEASE P SUBUNIT P25"/>
    <property type="match status" value="1"/>
</dbReference>
<dbReference type="PANTHER" id="PTHR13516:SF3">
    <property type="entry name" value="ALBA DNA_RNA-BINDING PROTEIN"/>
    <property type="match status" value="1"/>
</dbReference>
<evidence type="ECO:0000313" key="6">
    <source>
        <dbReference type="EMBL" id="GAA0163562.1"/>
    </source>
</evidence>
<evidence type="ECO:0000256" key="2">
    <source>
        <dbReference type="ARBA" id="ARBA00008018"/>
    </source>
</evidence>
<feature type="region of interest" description="Disordered" evidence="4">
    <location>
        <begin position="96"/>
        <end position="128"/>
    </location>
</feature>
<dbReference type="AlphaFoldDB" id="A0AAV3QKK5"/>
<evidence type="ECO:0000256" key="1">
    <source>
        <dbReference type="ARBA" id="ARBA00004123"/>
    </source>
</evidence>
<reference evidence="6 7" key="1">
    <citation type="submission" date="2024-01" db="EMBL/GenBank/DDBJ databases">
        <title>The complete chloroplast genome sequence of Lithospermum erythrorhizon: insights into the phylogenetic relationship among Boraginaceae species and the maternal lineages of purple gromwells.</title>
        <authorList>
            <person name="Okada T."/>
            <person name="Watanabe K."/>
        </authorList>
    </citation>
    <scope>NUCLEOTIDE SEQUENCE [LARGE SCALE GENOMIC DNA]</scope>
</reference>
<name>A0AAV3QKK5_LITER</name>
<comment type="similarity">
    <text evidence="2">Belongs to the histone-like Alba family.</text>
</comment>
<evidence type="ECO:0000259" key="5">
    <source>
        <dbReference type="Pfam" id="PF01918"/>
    </source>
</evidence>
<comment type="caution">
    <text evidence="6">The sequence shown here is derived from an EMBL/GenBank/DDBJ whole genome shotgun (WGS) entry which is preliminary data.</text>
</comment>
<gene>
    <name evidence="6" type="ORF">LIER_39618</name>
</gene>
<dbReference type="Gene3D" id="3.30.110.20">
    <property type="entry name" value="Alba-like domain"/>
    <property type="match status" value="1"/>
</dbReference>
<dbReference type="Proteomes" id="UP001454036">
    <property type="component" value="Unassembled WGS sequence"/>
</dbReference>
<dbReference type="GO" id="GO:0005634">
    <property type="term" value="C:nucleus"/>
    <property type="evidence" value="ECO:0007669"/>
    <property type="project" value="UniProtKB-SubCell"/>
</dbReference>
<dbReference type="Pfam" id="PF01918">
    <property type="entry name" value="Alba"/>
    <property type="match status" value="1"/>
</dbReference>
<dbReference type="GO" id="GO:0003723">
    <property type="term" value="F:RNA binding"/>
    <property type="evidence" value="ECO:0007669"/>
    <property type="project" value="TreeGrafter"/>
</dbReference>
<protein>
    <submittedName>
        <fullName evidence="6">Endoribonuclease</fullName>
    </submittedName>
</protein>
<feature type="domain" description="DNA/RNA-binding protein Alba-like" evidence="5">
    <location>
        <begin position="21"/>
        <end position="57"/>
    </location>
</feature>
<evidence type="ECO:0000313" key="7">
    <source>
        <dbReference type="Proteomes" id="UP001454036"/>
    </source>
</evidence>